<dbReference type="GO" id="GO:0006307">
    <property type="term" value="P:DNA alkylation repair"/>
    <property type="evidence" value="ECO:0007669"/>
    <property type="project" value="TreeGrafter"/>
</dbReference>
<evidence type="ECO:0000256" key="4">
    <source>
        <dbReference type="ARBA" id="ARBA00022603"/>
    </source>
</evidence>
<keyword evidence="12" id="KW-1185">Reference proteome</keyword>
<evidence type="ECO:0000256" key="3">
    <source>
        <dbReference type="ARBA" id="ARBA00012000"/>
    </source>
</evidence>
<evidence type="ECO:0000256" key="9">
    <source>
        <dbReference type="ARBA" id="ARBA00023204"/>
    </source>
</evidence>
<evidence type="ECO:0000256" key="1">
    <source>
        <dbReference type="ARBA" id="ARBA00000086"/>
    </source>
</evidence>
<evidence type="ECO:0000256" key="5">
    <source>
        <dbReference type="ARBA" id="ARBA00022763"/>
    </source>
</evidence>
<dbReference type="GO" id="GO:0032131">
    <property type="term" value="F:alkylated DNA binding"/>
    <property type="evidence" value="ECO:0007669"/>
    <property type="project" value="TreeGrafter"/>
</dbReference>
<sequence>MSTSPDLSAELCYPALLARDARFDGRWFVGVTSTGVYCRPICRVRTPKAENCRFFGSAALAEAARFRPCLKCRPELAPRAGRPAWSVMDASRTLAQQAAAWLDQAEWAEDGAGSMEQLAAHLGITSRHLRRIFLAEHGVTPLQYLQTRRLLLAKQLLSDTRMPIAEVAHHAGFGSLRRFNAAFAEQYRLQPSALRRGQSLNLSACGEPRLALNYRPPFAVDALLQFLAARAIPGIEEVDLAERRISRSLRVRHQGEWLAGRVELQFDAQLPRVWLLPCSAVWPAVASLMPSLRRWLDLDAEPATIDGCLGALAQAEPGMRLPGCVDRYELAVRAVLGQQVTVAAARTLASRFVERFGEALPEGQATATVHRLFPSPARIAIAAVDEIAALGIIRRRAEALIALARAWPGSRFAAGLGTPAEVLAELQAMPGLGPWTAQYMLMRGWSWPDMFPEADVVLRKQLSPPDAPLKPREVQQAAAAFAPYRSYAVLQLWRRAALADAAKKEEKKQ</sequence>
<dbReference type="InterPro" id="IPR004026">
    <property type="entry name" value="Ada_DNA_repair_Zn-bd"/>
</dbReference>
<keyword evidence="8" id="KW-0804">Transcription</keyword>
<evidence type="ECO:0000259" key="10">
    <source>
        <dbReference type="PROSITE" id="PS01124"/>
    </source>
</evidence>
<dbReference type="InterPro" id="IPR011257">
    <property type="entry name" value="DNA_glycosylase"/>
</dbReference>
<dbReference type="Pfam" id="PF06029">
    <property type="entry name" value="AlkA_N"/>
    <property type="match status" value="1"/>
</dbReference>
<dbReference type="SUPFAM" id="SSF57884">
    <property type="entry name" value="Ada DNA repair protein, N-terminal domain (N-Ada 10)"/>
    <property type="match status" value="1"/>
</dbReference>
<dbReference type="Gene3D" id="1.10.10.60">
    <property type="entry name" value="Homeodomain-like"/>
    <property type="match status" value="1"/>
</dbReference>
<dbReference type="Gene3D" id="3.30.310.20">
    <property type="entry name" value="DNA-3-methyladenine glycosylase AlkA, N-terminal domain"/>
    <property type="match status" value="1"/>
</dbReference>
<dbReference type="GO" id="GO:0043565">
    <property type="term" value="F:sequence-specific DNA binding"/>
    <property type="evidence" value="ECO:0007669"/>
    <property type="project" value="InterPro"/>
</dbReference>
<evidence type="ECO:0000313" key="11">
    <source>
        <dbReference type="EMBL" id="WIT10972.1"/>
    </source>
</evidence>
<dbReference type="Gene3D" id="1.10.340.30">
    <property type="entry name" value="Hypothetical protein, domain 2"/>
    <property type="match status" value="1"/>
</dbReference>
<evidence type="ECO:0000256" key="7">
    <source>
        <dbReference type="ARBA" id="ARBA00023159"/>
    </source>
</evidence>
<dbReference type="GO" id="GO:0008725">
    <property type="term" value="F:DNA-3-methyladenine glycosylase activity"/>
    <property type="evidence" value="ECO:0007669"/>
    <property type="project" value="TreeGrafter"/>
</dbReference>
<feature type="domain" description="HTH araC/xylS-type" evidence="10">
    <location>
        <begin position="96"/>
        <end position="197"/>
    </location>
</feature>
<dbReference type="GO" id="GO:0005737">
    <property type="term" value="C:cytoplasm"/>
    <property type="evidence" value="ECO:0007669"/>
    <property type="project" value="TreeGrafter"/>
</dbReference>
<dbReference type="CDD" id="cd00056">
    <property type="entry name" value="ENDO3c"/>
    <property type="match status" value="1"/>
</dbReference>
<dbReference type="GO" id="GO:0043916">
    <property type="term" value="F:DNA-7-methylguanine glycosylase activity"/>
    <property type="evidence" value="ECO:0007669"/>
    <property type="project" value="TreeGrafter"/>
</dbReference>
<name>A0AA95SM34_9BURK</name>
<dbReference type="InterPro" id="IPR003265">
    <property type="entry name" value="HhH-GPD_domain"/>
</dbReference>
<keyword evidence="5" id="KW-0227">DNA damage</keyword>
<keyword evidence="6" id="KW-0805">Transcription regulation</keyword>
<accession>A0AA95SM34</accession>
<dbReference type="InterPro" id="IPR037046">
    <property type="entry name" value="AlkA_N_sf"/>
</dbReference>
<dbReference type="EC" id="3.2.2.21" evidence="3"/>
<keyword evidence="4" id="KW-0808">Transferase</keyword>
<evidence type="ECO:0000256" key="2">
    <source>
        <dbReference type="ARBA" id="ARBA00001947"/>
    </source>
</evidence>
<keyword evidence="4" id="KW-0489">Methyltransferase</keyword>
<keyword evidence="9" id="KW-0234">DNA repair</keyword>
<protein>
    <recommendedName>
        <fullName evidence="3">DNA-3-methyladenine glycosylase II</fullName>
        <ecNumber evidence="3">3.2.2.21</ecNumber>
    </recommendedName>
</protein>
<dbReference type="PANTHER" id="PTHR43003">
    <property type="entry name" value="DNA-3-METHYLADENINE GLYCOSYLASE"/>
    <property type="match status" value="1"/>
</dbReference>
<dbReference type="Gene3D" id="1.10.1670.10">
    <property type="entry name" value="Helix-hairpin-Helix base-excision DNA repair enzymes (C-terminal)"/>
    <property type="match status" value="1"/>
</dbReference>
<dbReference type="InterPro" id="IPR035451">
    <property type="entry name" value="Ada-like_dom_sf"/>
</dbReference>
<dbReference type="InterPro" id="IPR018060">
    <property type="entry name" value="HTH_AraC"/>
</dbReference>
<comment type="cofactor">
    <cofactor evidence="2">
        <name>Zn(2+)</name>
        <dbReference type="ChEBI" id="CHEBI:29105"/>
    </cofactor>
</comment>
<organism evidence="11 12">
    <name type="scientific">Paucibacter sediminis</name>
    <dbReference type="NCBI Taxonomy" id="3019553"/>
    <lineage>
        <taxon>Bacteria</taxon>
        <taxon>Pseudomonadati</taxon>
        <taxon>Pseudomonadota</taxon>
        <taxon>Betaproteobacteria</taxon>
        <taxon>Burkholderiales</taxon>
        <taxon>Sphaerotilaceae</taxon>
        <taxon>Roseateles</taxon>
    </lineage>
</organism>
<dbReference type="Pfam" id="PF12833">
    <property type="entry name" value="HTH_18"/>
    <property type="match status" value="1"/>
</dbReference>
<dbReference type="GO" id="GO:0003700">
    <property type="term" value="F:DNA-binding transcription factor activity"/>
    <property type="evidence" value="ECO:0007669"/>
    <property type="project" value="InterPro"/>
</dbReference>
<evidence type="ECO:0000313" key="12">
    <source>
        <dbReference type="Proteomes" id="UP001177769"/>
    </source>
</evidence>
<dbReference type="GO" id="GO:0006285">
    <property type="term" value="P:base-excision repair, AP site formation"/>
    <property type="evidence" value="ECO:0007669"/>
    <property type="project" value="TreeGrafter"/>
</dbReference>
<dbReference type="GO" id="GO:0008270">
    <property type="term" value="F:zinc ion binding"/>
    <property type="evidence" value="ECO:0007669"/>
    <property type="project" value="InterPro"/>
</dbReference>
<dbReference type="KEGG" id="pais:PFX98_18980"/>
<dbReference type="RefSeq" id="WP_285232050.1">
    <property type="nucleotide sequence ID" value="NZ_CP116346.1"/>
</dbReference>
<dbReference type="InterPro" id="IPR051912">
    <property type="entry name" value="Alkylbase_DNA_Glycosylase/TA"/>
</dbReference>
<keyword evidence="7" id="KW-0010">Activator</keyword>
<dbReference type="EMBL" id="CP116346">
    <property type="protein sequence ID" value="WIT10972.1"/>
    <property type="molecule type" value="Genomic_DNA"/>
</dbReference>
<gene>
    <name evidence="11" type="ORF">PFX98_18980</name>
</gene>
<dbReference type="InterPro" id="IPR009057">
    <property type="entry name" value="Homeodomain-like_sf"/>
</dbReference>
<proteinExistence type="predicted"/>
<dbReference type="PANTHER" id="PTHR43003:SF13">
    <property type="entry name" value="DNA-3-METHYLADENINE GLYCOSYLASE 2"/>
    <property type="match status" value="1"/>
</dbReference>
<dbReference type="SMART" id="SM00478">
    <property type="entry name" value="ENDO3c"/>
    <property type="match status" value="1"/>
</dbReference>
<evidence type="ECO:0000256" key="6">
    <source>
        <dbReference type="ARBA" id="ARBA00023015"/>
    </source>
</evidence>
<dbReference type="InterPro" id="IPR010316">
    <property type="entry name" value="AlkA_N"/>
</dbReference>
<dbReference type="SUPFAM" id="SSF55945">
    <property type="entry name" value="TATA-box binding protein-like"/>
    <property type="match status" value="1"/>
</dbReference>
<reference evidence="11" key="1">
    <citation type="submission" date="2023-01" db="EMBL/GenBank/DDBJ databases">
        <title>Whole genome sequence of Paucibacter sp. S2-9 isolated from pond sediment.</title>
        <authorList>
            <person name="Jung J.Y."/>
        </authorList>
    </citation>
    <scope>NUCLEOTIDE SEQUENCE</scope>
    <source>
        <strain evidence="11">S2-9</strain>
    </source>
</reference>
<dbReference type="GO" id="GO:0032993">
    <property type="term" value="C:protein-DNA complex"/>
    <property type="evidence" value="ECO:0007669"/>
    <property type="project" value="TreeGrafter"/>
</dbReference>
<dbReference type="Gene3D" id="3.40.10.10">
    <property type="entry name" value="DNA Methylphosphotriester Repair Domain"/>
    <property type="match status" value="1"/>
</dbReference>
<dbReference type="SUPFAM" id="SSF48150">
    <property type="entry name" value="DNA-glycosylase"/>
    <property type="match status" value="1"/>
</dbReference>
<dbReference type="GO" id="GO:0032259">
    <property type="term" value="P:methylation"/>
    <property type="evidence" value="ECO:0007669"/>
    <property type="project" value="UniProtKB-KW"/>
</dbReference>
<dbReference type="AlphaFoldDB" id="A0AA95SM34"/>
<dbReference type="Pfam" id="PF02805">
    <property type="entry name" value="Ada_Zn_binding"/>
    <property type="match status" value="1"/>
</dbReference>
<dbReference type="Proteomes" id="UP001177769">
    <property type="component" value="Chromosome"/>
</dbReference>
<dbReference type="PROSITE" id="PS01124">
    <property type="entry name" value="HTH_ARAC_FAMILY_2"/>
    <property type="match status" value="1"/>
</dbReference>
<dbReference type="SUPFAM" id="SSF46689">
    <property type="entry name" value="Homeodomain-like"/>
    <property type="match status" value="2"/>
</dbReference>
<comment type="catalytic activity">
    <reaction evidence="1">
        <text>Hydrolysis of alkylated DNA, releasing 3-methyladenine, 3-methylguanine, 7-methylguanine and 7-methyladenine.</text>
        <dbReference type="EC" id="3.2.2.21"/>
    </reaction>
</comment>
<dbReference type="Pfam" id="PF00730">
    <property type="entry name" value="HhH-GPD"/>
    <property type="match status" value="1"/>
</dbReference>
<dbReference type="InterPro" id="IPR023170">
    <property type="entry name" value="HhH_base_excis_C"/>
</dbReference>
<dbReference type="SMART" id="SM00342">
    <property type="entry name" value="HTH_ARAC"/>
    <property type="match status" value="1"/>
</dbReference>
<dbReference type="SMART" id="SM01009">
    <property type="entry name" value="AlkA_N"/>
    <property type="match status" value="1"/>
</dbReference>
<evidence type="ECO:0000256" key="8">
    <source>
        <dbReference type="ARBA" id="ARBA00023163"/>
    </source>
</evidence>
<dbReference type="GO" id="GO:0008168">
    <property type="term" value="F:methyltransferase activity"/>
    <property type="evidence" value="ECO:0007669"/>
    <property type="project" value="UniProtKB-KW"/>
</dbReference>